<dbReference type="FunFam" id="3.40.50.1100:FF:000005">
    <property type="entry name" value="Threonine dehydratase catabolic"/>
    <property type="match status" value="1"/>
</dbReference>
<keyword evidence="3" id="KW-0663">Pyridoxal phosphate</keyword>
<feature type="domain" description="Tryptophan synthase beta chain-like PALP" evidence="5">
    <location>
        <begin position="21"/>
        <end position="311"/>
    </location>
</feature>
<evidence type="ECO:0000256" key="3">
    <source>
        <dbReference type="ARBA" id="ARBA00022898"/>
    </source>
</evidence>
<dbReference type="KEGG" id="phr:C6569_05920"/>
<evidence type="ECO:0000313" key="6">
    <source>
        <dbReference type="EMBL" id="AVO44632.1"/>
    </source>
</evidence>
<dbReference type="InterPro" id="IPR000634">
    <property type="entry name" value="Ser/Thr_deHydtase_PyrdxlP-BS"/>
</dbReference>
<dbReference type="Gene3D" id="3.40.50.1100">
    <property type="match status" value="2"/>
</dbReference>
<sequence length="324" mass="33605">MPVLPTAADVADAARLIAGVARRTPLLTSHELDAVTGGRVFLKAEPFQRTGSFKFRGAYNRLARIPEDRKAVGVVAMSSGNHAQGVATAAQLLGIRATILMPKDSPALKRERTAAAGAEVVLFDRAKDDREAMARDIAASRGAIVVPPYDDFHIMAGQGTVGREIMEDLGAASLSPDTVLVCCSGGGLLAGIALAVSEKAPQAKIYSVEPEGFDDHARSFSGGERVANERRTGSLCDGLLAAMPGELTFAVNKPLVAGGLVVSEDEVRSAVAFAFRELKLVIEPSGAVPLAALLAGRIDVKGQVVAAVVSGGNVDPALFAELIA</sequence>
<dbReference type="InterPro" id="IPR001926">
    <property type="entry name" value="TrpB-like_PALP"/>
</dbReference>
<dbReference type="GO" id="GO:0030170">
    <property type="term" value="F:pyridoxal phosphate binding"/>
    <property type="evidence" value="ECO:0007669"/>
    <property type="project" value="InterPro"/>
</dbReference>
<dbReference type="PROSITE" id="PS00165">
    <property type="entry name" value="DEHYDRATASE_SER_THR"/>
    <property type="match status" value="1"/>
</dbReference>
<dbReference type="GO" id="GO:0006567">
    <property type="term" value="P:L-threonine catabolic process"/>
    <property type="evidence" value="ECO:0007669"/>
    <property type="project" value="TreeGrafter"/>
</dbReference>
<reference evidence="6 7" key="1">
    <citation type="submission" date="2018-03" db="EMBL/GenBank/DDBJ databases">
        <title>Genome sequencing of Phreatobacter sp.</title>
        <authorList>
            <person name="Kim S.-J."/>
            <person name="Heo J."/>
            <person name="Kwon S.-W."/>
        </authorList>
    </citation>
    <scope>NUCLEOTIDE SEQUENCE [LARGE SCALE GENOMIC DNA]</scope>
    <source>
        <strain evidence="6 7">S-12</strain>
    </source>
</reference>
<keyword evidence="7" id="KW-1185">Reference proteome</keyword>
<dbReference type="Proteomes" id="UP000237889">
    <property type="component" value="Chromosome"/>
</dbReference>
<dbReference type="PANTHER" id="PTHR48078">
    <property type="entry name" value="THREONINE DEHYDRATASE, MITOCHONDRIAL-RELATED"/>
    <property type="match status" value="1"/>
</dbReference>
<keyword evidence="4" id="KW-0456">Lyase</keyword>
<evidence type="ECO:0000313" key="7">
    <source>
        <dbReference type="Proteomes" id="UP000237889"/>
    </source>
</evidence>
<evidence type="ECO:0000256" key="4">
    <source>
        <dbReference type="ARBA" id="ARBA00023239"/>
    </source>
</evidence>
<evidence type="ECO:0000259" key="5">
    <source>
        <dbReference type="Pfam" id="PF00291"/>
    </source>
</evidence>
<comment type="similarity">
    <text evidence="2">Belongs to the serine/threonine dehydratase family.</text>
</comment>
<comment type="cofactor">
    <cofactor evidence="1">
        <name>pyridoxal 5'-phosphate</name>
        <dbReference type="ChEBI" id="CHEBI:597326"/>
    </cofactor>
</comment>
<proteinExistence type="inferred from homology"/>
<dbReference type="EMBL" id="CP027668">
    <property type="protein sequence ID" value="AVO44632.1"/>
    <property type="molecule type" value="Genomic_DNA"/>
</dbReference>
<dbReference type="OrthoDB" id="9811476at2"/>
<dbReference type="GO" id="GO:0006565">
    <property type="term" value="P:L-serine catabolic process"/>
    <property type="evidence" value="ECO:0007669"/>
    <property type="project" value="TreeGrafter"/>
</dbReference>
<organism evidence="6 7">
    <name type="scientific">Phreatobacter cathodiphilus</name>
    <dbReference type="NCBI Taxonomy" id="1868589"/>
    <lineage>
        <taxon>Bacteria</taxon>
        <taxon>Pseudomonadati</taxon>
        <taxon>Pseudomonadota</taxon>
        <taxon>Alphaproteobacteria</taxon>
        <taxon>Hyphomicrobiales</taxon>
        <taxon>Phreatobacteraceae</taxon>
        <taxon>Phreatobacter</taxon>
    </lineage>
</organism>
<protein>
    <submittedName>
        <fullName evidence="6">Pyridoxal-5'-phosphate-dependent protein</fullName>
    </submittedName>
</protein>
<dbReference type="RefSeq" id="WP_106747975.1">
    <property type="nucleotide sequence ID" value="NZ_CP027668.1"/>
</dbReference>
<dbReference type="GO" id="GO:0004794">
    <property type="term" value="F:threonine deaminase activity"/>
    <property type="evidence" value="ECO:0007669"/>
    <property type="project" value="TreeGrafter"/>
</dbReference>
<dbReference type="CDD" id="cd01562">
    <property type="entry name" value="Thr-dehyd"/>
    <property type="match status" value="1"/>
</dbReference>
<name>A0A2S0N923_9HYPH</name>
<dbReference type="InterPro" id="IPR050147">
    <property type="entry name" value="Ser/Thr_Dehydratase"/>
</dbReference>
<dbReference type="Pfam" id="PF00291">
    <property type="entry name" value="PALP"/>
    <property type="match status" value="1"/>
</dbReference>
<dbReference type="InterPro" id="IPR036052">
    <property type="entry name" value="TrpB-like_PALP_sf"/>
</dbReference>
<gene>
    <name evidence="6" type="ORF">C6569_05920</name>
</gene>
<accession>A0A2S0N923</accession>
<evidence type="ECO:0000256" key="1">
    <source>
        <dbReference type="ARBA" id="ARBA00001933"/>
    </source>
</evidence>
<dbReference type="AlphaFoldDB" id="A0A2S0N923"/>
<dbReference type="SUPFAM" id="SSF53686">
    <property type="entry name" value="Tryptophan synthase beta subunit-like PLP-dependent enzymes"/>
    <property type="match status" value="1"/>
</dbReference>
<dbReference type="PANTHER" id="PTHR48078:SF6">
    <property type="entry name" value="L-THREONINE DEHYDRATASE CATABOLIC TDCB"/>
    <property type="match status" value="1"/>
</dbReference>
<dbReference type="GO" id="GO:0003941">
    <property type="term" value="F:L-serine ammonia-lyase activity"/>
    <property type="evidence" value="ECO:0007669"/>
    <property type="project" value="TreeGrafter"/>
</dbReference>
<dbReference type="GO" id="GO:0009097">
    <property type="term" value="P:isoleucine biosynthetic process"/>
    <property type="evidence" value="ECO:0007669"/>
    <property type="project" value="TreeGrafter"/>
</dbReference>
<evidence type="ECO:0000256" key="2">
    <source>
        <dbReference type="ARBA" id="ARBA00010869"/>
    </source>
</evidence>